<dbReference type="PANTHER" id="PTHR39336">
    <property type="entry name" value="PYRIDOXAMINE PHOSPHATE OXIDASE FAMILY PROTEIN (AFU_ORTHOLOGUE AFUA_6G11440)"/>
    <property type="match status" value="1"/>
</dbReference>
<dbReference type="AlphaFoldDB" id="A0A9P6SWQ0"/>
<reference evidence="2" key="1">
    <citation type="journal article" date="2020" name="Fungal Divers.">
        <title>Resolving the Mortierellaceae phylogeny through synthesis of multi-gene phylogenetics and phylogenomics.</title>
        <authorList>
            <person name="Vandepol N."/>
            <person name="Liber J."/>
            <person name="Desiro A."/>
            <person name="Na H."/>
            <person name="Kennedy M."/>
            <person name="Barry K."/>
            <person name="Grigoriev I.V."/>
            <person name="Miller A.N."/>
            <person name="O'Donnell K."/>
            <person name="Stajich J.E."/>
            <person name="Bonito G."/>
        </authorList>
    </citation>
    <scope>NUCLEOTIDE SEQUENCE</scope>
    <source>
        <strain evidence="2">NRRL 2769</strain>
    </source>
</reference>
<organism evidence="2 3">
    <name type="scientific">Entomortierella chlamydospora</name>
    <dbReference type="NCBI Taxonomy" id="101097"/>
    <lineage>
        <taxon>Eukaryota</taxon>
        <taxon>Fungi</taxon>
        <taxon>Fungi incertae sedis</taxon>
        <taxon>Mucoromycota</taxon>
        <taxon>Mortierellomycotina</taxon>
        <taxon>Mortierellomycetes</taxon>
        <taxon>Mortierellales</taxon>
        <taxon>Mortierellaceae</taxon>
        <taxon>Entomortierella</taxon>
    </lineage>
</organism>
<gene>
    <name evidence="2" type="ORF">BGZ80_003824</name>
</gene>
<comment type="caution">
    <text evidence="2">The sequence shown here is derived from an EMBL/GenBank/DDBJ whole genome shotgun (WGS) entry which is preliminary data.</text>
</comment>
<name>A0A9P6SWQ0_9FUNG</name>
<evidence type="ECO:0000313" key="2">
    <source>
        <dbReference type="EMBL" id="KAG0008129.1"/>
    </source>
</evidence>
<proteinExistence type="predicted"/>
<dbReference type="EMBL" id="JAAAID010002031">
    <property type="protein sequence ID" value="KAG0008129.1"/>
    <property type="molecule type" value="Genomic_DNA"/>
</dbReference>
<keyword evidence="3" id="KW-1185">Reference proteome</keyword>
<evidence type="ECO:0000313" key="3">
    <source>
        <dbReference type="Proteomes" id="UP000703661"/>
    </source>
</evidence>
<dbReference type="Proteomes" id="UP000703661">
    <property type="component" value="Unassembled WGS sequence"/>
</dbReference>
<keyword evidence="1" id="KW-0472">Membrane</keyword>
<dbReference type="Gene3D" id="2.30.110.10">
    <property type="entry name" value="Electron Transport, Fmn-binding Protein, Chain A"/>
    <property type="match status" value="1"/>
</dbReference>
<feature type="transmembrane region" description="Helical" evidence="1">
    <location>
        <begin position="216"/>
        <end position="236"/>
    </location>
</feature>
<dbReference type="SUPFAM" id="SSF50475">
    <property type="entry name" value="FMN-binding split barrel"/>
    <property type="match status" value="1"/>
</dbReference>
<protein>
    <recommendedName>
        <fullName evidence="4">Pyridoxamine 5'-phosphate oxidase putative domain-containing protein</fullName>
    </recommendedName>
</protein>
<accession>A0A9P6SWQ0</accession>
<keyword evidence="1" id="KW-1133">Transmembrane helix</keyword>
<sequence>MVQWFDKIGEEHADWIKKQKIFFVATAPLDGQGCVNTSPKGYDWSGIETQSHLEENGRITIMLAAFEGGPRIMRLIGTGRVVRVGSPEFNKIMDDHYQGTELYRASGKRSIILADIRKIGTSCGYAVPFFDYRGPRPTLINHWAKKDEEDVKKYWLTKNMFSLDGLPGMRHEWLGQEWVGKNRVHGPVELPDWATIGSRSSTNGVFSTWLKPGTGLANTTILSVGIAIGAGVATIVSKRR</sequence>
<evidence type="ECO:0000256" key="1">
    <source>
        <dbReference type="SAM" id="Phobius"/>
    </source>
</evidence>
<dbReference type="InterPro" id="IPR012349">
    <property type="entry name" value="Split_barrel_FMN-bd"/>
</dbReference>
<keyword evidence="1" id="KW-0812">Transmembrane</keyword>
<dbReference type="PANTHER" id="PTHR39336:SF3">
    <property type="entry name" value="PYRIDOXAMINE PHOSPHATE OXIDASE"/>
    <property type="match status" value="1"/>
</dbReference>
<evidence type="ECO:0008006" key="4">
    <source>
        <dbReference type="Google" id="ProtNLM"/>
    </source>
</evidence>